<proteinExistence type="predicted"/>
<dbReference type="Proteomes" id="UP000036325">
    <property type="component" value="Unassembled WGS sequence"/>
</dbReference>
<comment type="caution">
    <text evidence="2">The sequence shown here is derived from an EMBL/GenBank/DDBJ whole genome shotgun (WGS) entry which is preliminary data.</text>
</comment>
<accession>A0A0J6J5L2</accession>
<name>A0A0J6J5L2_9PSED</name>
<dbReference type="PATRIC" id="fig|1608994.3.peg.1645"/>
<feature type="domain" description="VOC" evidence="1">
    <location>
        <begin position="6"/>
        <end position="131"/>
    </location>
</feature>
<dbReference type="PANTHER" id="PTHR21366">
    <property type="entry name" value="GLYOXALASE FAMILY PROTEIN"/>
    <property type="match status" value="1"/>
</dbReference>
<protein>
    <submittedName>
        <fullName evidence="2">Glyoxalase</fullName>
    </submittedName>
</protein>
<dbReference type="AlphaFoldDB" id="A0A0J6J5L2"/>
<evidence type="ECO:0000313" key="2">
    <source>
        <dbReference type="EMBL" id="KMN14706.1"/>
    </source>
</evidence>
<organism evidence="2 3">
    <name type="scientific">Pseudomonas weihenstephanensis</name>
    <dbReference type="NCBI Taxonomy" id="1608994"/>
    <lineage>
        <taxon>Bacteria</taxon>
        <taxon>Pseudomonadati</taxon>
        <taxon>Pseudomonadota</taxon>
        <taxon>Gammaproteobacteria</taxon>
        <taxon>Pseudomonadales</taxon>
        <taxon>Pseudomonadaceae</taxon>
        <taxon>Pseudomonas</taxon>
    </lineage>
</organism>
<evidence type="ECO:0000259" key="1">
    <source>
        <dbReference type="PROSITE" id="PS51819"/>
    </source>
</evidence>
<dbReference type="SUPFAM" id="SSF54593">
    <property type="entry name" value="Glyoxalase/Bleomycin resistance protein/Dihydroxybiphenyl dioxygenase"/>
    <property type="match status" value="1"/>
</dbReference>
<gene>
    <name evidence="2" type="ORF">TU86_05260</name>
</gene>
<evidence type="ECO:0000313" key="3">
    <source>
        <dbReference type="Proteomes" id="UP000036325"/>
    </source>
</evidence>
<dbReference type="PROSITE" id="PS51819">
    <property type="entry name" value="VOC"/>
    <property type="match status" value="1"/>
</dbReference>
<accession>A0A0J6LK28</accession>
<dbReference type="InterPro" id="IPR004360">
    <property type="entry name" value="Glyas_Fos-R_dOase_dom"/>
</dbReference>
<dbReference type="RefSeq" id="WP_048363244.1">
    <property type="nucleotide sequence ID" value="NZ_JAAEBV010000005.1"/>
</dbReference>
<dbReference type="InterPro" id="IPR029068">
    <property type="entry name" value="Glyas_Bleomycin-R_OHBP_Dase"/>
</dbReference>
<dbReference type="STRING" id="1608994.TU86_05260"/>
<dbReference type="Pfam" id="PF00903">
    <property type="entry name" value="Glyoxalase"/>
    <property type="match status" value="1"/>
</dbReference>
<dbReference type="PANTHER" id="PTHR21366:SF22">
    <property type="entry name" value="VOC DOMAIN-CONTAINING PROTEIN"/>
    <property type="match status" value="1"/>
</dbReference>
<dbReference type="EMBL" id="JYLF01000002">
    <property type="protein sequence ID" value="KMN14706.1"/>
    <property type="molecule type" value="Genomic_DNA"/>
</dbReference>
<sequence>MLQLKRIIETALYVKDLTAAKNFYYKTLHLEVMVESDVLVAFNVGGLNTLLLFRRGASLQTKYLSGGEIPPHDARGSIHVCFAIDTDDMPGWKQTLSDSGVAIEGRTEWPKGGSSIYFRDPDHNLIELLTPGCWPIY</sequence>
<dbReference type="InterPro" id="IPR037523">
    <property type="entry name" value="VOC_core"/>
</dbReference>
<dbReference type="OrthoDB" id="9812656at2"/>
<reference evidence="2 3" key="1">
    <citation type="submission" date="2015-02" db="EMBL/GenBank/DDBJ databases">
        <title>Pseudomonas helleri sp. nov. and Pseudomonas weihenstephanensis sp. nov., isolated from raw cows milk.</title>
        <authorList>
            <person name="von Neubeck M."/>
            <person name="Huptas C."/>
            <person name="Wenning M."/>
            <person name="Scherer S."/>
        </authorList>
    </citation>
    <scope>NUCLEOTIDE SEQUENCE [LARGE SCALE GENOMIC DNA]</scope>
    <source>
        <strain evidence="2 3">DSM 29166</strain>
    </source>
</reference>
<dbReference type="InterPro" id="IPR050383">
    <property type="entry name" value="GlyoxalaseI/FosfomycinResist"/>
</dbReference>
<dbReference type="Gene3D" id="3.10.180.10">
    <property type="entry name" value="2,3-Dihydroxybiphenyl 1,2-Dioxygenase, domain 1"/>
    <property type="match status" value="1"/>
</dbReference>